<proteinExistence type="predicted"/>
<dbReference type="GO" id="GO:0009897">
    <property type="term" value="C:external side of plasma membrane"/>
    <property type="evidence" value="ECO:0007669"/>
    <property type="project" value="TreeGrafter"/>
</dbReference>
<keyword evidence="6" id="KW-1015">Disulfide bond</keyword>
<dbReference type="InterPro" id="IPR036179">
    <property type="entry name" value="Ig-like_dom_sf"/>
</dbReference>
<reference evidence="12 13" key="1">
    <citation type="journal article" date="2012" name="Genome Biol.">
        <title>Sequencing three crocodilian genomes to illuminate the evolution of archosaurs and amniotes.</title>
        <authorList>
            <person name="St John J.A."/>
            <person name="Braun E.L."/>
            <person name="Isberg S.R."/>
            <person name="Miles L.G."/>
            <person name="Chong A.Y."/>
            <person name="Gongora J."/>
            <person name="Dalzell P."/>
            <person name="Moran C."/>
            <person name="Bed'hom B."/>
            <person name="Abzhanov A."/>
            <person name="Burgess S.C."/>
            <person name="Cooksey A.M."/>
            <person name="Castoe T.A."/>
            <person name="Crawford N.G."/>
            <person name="Densmore L.D."/>
            <person name="Drew J.C."/>
            <person name="Edwards S.V."/>
            <person name="Faircloth B.C."/>
            <person name="Fujita M.K."/>
            <person name="Greenwold M.J."/>
            <person name="Hoffmann F.G."/>
            <person name="Howard J.M."/>
            <person name="Iguchi T."/>
            <person name="Janes D.E."/>
            <person name="Khan S.Y."/>
            <person name="Kohno S."/>
            <person name="de Koning A.J."/>
            <person name="Lance S.L."/>
            <person name="McCarthy F.M."/>
            <person name="McCormack J.E."/>
            <person name="Merchant M.E."/>
            <person name="Peterson D.G."/>
            <person name="Pollock D.D."/>
            <person name="Pourmand N."/>
            <person name="Raney B.J."/>
            <person name="Roessler K.A."/>
            <person name="Sanford J.R."/>
            <person name="Sawyer R.H."/>
            <person name="Schmidt C.J."/>
            <person name="Triplett E.W."/>
            <person name="Tuberville T.D."/>
            <person name="Venegas-Anaya M."/>
            <person name="Howard J.T."/>
            <person name="Jarvis E.D."/>
            <person name="Guillette L.J.Jr."/>
            <person name="Glenn T.C."/>
            <person name="Green R.E."/>
            <person name="Ray D.A."/>
        </authorList>
    </citation>
    <scope>NUCLEOTIDE SEQUENCE [LARGE SCALE GENOMIC DNA]</scope>
    <source>
        <strain evidence="12">KSC_2009_1</strain>
    </source>
</reference>
<keyword evidence="7" id="KW-0325">Glycoprotein</keyword>
<organism evidence="12 13">
    <name type="scientific">Alligator mississippiensis</name>
    <name type="common">American alligator</name>
    <dbReference type="NCBI Taxonomy" id="8496"/>
    <lineage>
        <taxon>Eukaryota</taxon>
        <taxon>Metazoa</taxon>
        <taxon>Chordata</taxon>
        <taxon>Craniata</taxon>
        <taxon>Vertebrata</taxon>
        <taxon>Euteleostomi</taxon>
        <taxon>Archelosauria</taxon>
        <taxon>Archosauria</taxon>
        <taxon>Crocodylia</taxon>
        <taxon>Alligatoridae</taxon>
        <taxon>Alligatorinae</taxon>
        <taxon>Alligator</taxon>
    </lineage>
</organism>
<comment type="caution">
    <text evidence="12">The sequence shown here is derived from an EMBL/GenBank/DDBJ whole genome shotgun (WGS) entry which is preliminary data.</text>
</comment>
<evidence type="ECO:0000256" key="1">
    <source>
        <dbReference type="ARBA" id="ARBA00004479"/>
    </source>
</evidence>
<dbReference type="SUPFAM" id="SSF48726">
    <property type="entry name" value="Immunoglobulin"/>
    <property type="match status" value="1"/>
</dbReference>
<keyword evidence="8" id="KW-0393">Immunoglobulin domain</keyword>
<evidence type="ECO:0000313" key="12">
    <source>
        <dbReference type="EMBL" id="KYO22507.1"/>
    </source>
</evidence>
<sequence>MHSRVLLVFLLSKVWKCLNLQHEDYFTIRQYPDTAYIKYGTSAFLACMFDFRFLSHADIEVYWNLKLLLLNDTRKKITIYSSILPLNTTDIFLEKAGKYRSAGNIQKGIVFLEVMNLQPQDTGAYTCKVARLMPPPYLEGTSNETYLWGIEDKLEASFKPLESYFVICIGALAVATIVCTIICVWA</sequence>
<name>A0A151MDA8_ALLMI</name>
<keyword evidence="4 9" id="KW-1133">Transmembrane helix</keyword>
<dbReference type="Proteomes" id="UP000050525">
    <property type="component" value="Unassembled WGS sequence"/>
</dbReference>
<dbReference type="GO" id="GO:0050852">
    <property type="term" value="P:T cell receptor signaling pathway"/>
    <property type="evidence" value="ECO:0007669"/>
    <property type="project" value="TreeGrafter"/>
</dbReference>
<dbReference type="eggNOG" id="ENOG502S7P1">
    <property type="taxonomic scope" value="Eukaryota"/>
</dbReference>
<evidence type="ECO:0000256" key="7">
    <source>
        <dbReference type="ARBA" id="ARBA00023180"/>
    </source>
</evidence>
<evidence type="ECO:0000259" key="11">
    <source>
        <dbReference type="PROSITE" id="PS50835"/>
    </source>
</evidence>
<feature type="signal peptide" evidence="10">
    <location>
        <begin position="1"/>
        <end position="19"/>
    </location>
</feature>
<dbReference type="PANTHER" id="PTHR11494">
    <property type="entry name" value="CYTOTOXIC T-LYMPHOCYTE PROTEIN"/>
    <property type="match status" value="1"/>
</dbReference>
<keyword evidence="5 9" id="KW-0472">Membrane</keyword>
<evidence type="ECO:0000256" key="3">
    <source>
        <dbReference type="ARBA" id="ARBA00022729"/>
    </source>
</evidence>
<evidence type="ECO:0000256" key="9">
    <source>
        <dbReference type="SAM" id="Phobius"/>
    </source>
</evidence>
<evidence type="ECO:0000256" key="10">
    <source>
        <dbReference type="SAM" id="SignalP"/>
    </source>
</evidence>
<dbReference type="InterPro" id="IPR013783">
    <property type="entry name" value="Ig-like_fold"/>
</dbReference>
<protein>
    <recommendedName>
        <fullName evidence="11">Ig-like domain-containing protein</fullName>
    </recommendedName>
</protein>
<evidence type="ECO:0000256" key="4">
    <source>
        <dbReference type="ARBA" id="ARBA00022989"/>
    </source>
</evidence>
<dbReference type="GO" id="GO:0042129">
    <property type="term" value="P:regulation of T cell proliferation"/>
    <property type="evidence" value="ECO:0007669"/>
    <property type="project" value="InterPro"/>
</dbReference>
<dbReference type="InterPro" id="IPR013106">
    <property type="entry name" value="Ig_V-set"/>
</dbReference>
<keyword evidence="3 10" id="KW-0732">Signal</keyword>
<accession>A0A151MDA8</accession>
<keyword evidence="2 9" id="KW-0812">Transmembrane</keyword>
<evidence type="ECO:0000256" key="2">
    <source>
        <dbReference type="ARBA" id="ARBA00022692"/>
    </source>
</evidence>
<evidence type="ECO:0000313" key="13">
    <source>
        <dbReference type="Proteomes" id="UP000050525"/>
    </source>
</evidence>
<evidence type="ECO:0000256" key="8">
    <source>
        <dbReference type="ARBA" id="ARBA00023319"/>
    </source>
</evidence>
<dbReference type="Gene3D" id="2.60.40.10">
    <property type="entry name" value="Immunoglobulins"/>
    <property type="match status" value="1"/>
</dbReference>
<dbReference type="Pfam" id="PF07686">
    <property type="entry name" value="V-set"/>
    <property type="match status" value="1"/>
</dbReference>
<keyword evidence="13" id="KW-1185">Reference proteome</keyword>
<dbReference type="PANTHER" id="PTHR11494:SF8">
    <property type="entry name" value="CYTOTOXIC T-LYMPHOCYTE PROTEIN 4"/>
    <property type="match status" value="1"/>
</dbReference>
<feature type="chain" id="PRO_5007585020" description="Ig-like domain-containing protein" evidence="10">
    <location>
        <begin position="20"/>
        <end position="186"/>
    </location>
</feature>
<evidence type="ECO:0000256" key="6">
    <source>
        <dbReference type="ARBA" id="ARBA00023157"/>
    </source>
</evidence>
<dbReference type="InterPro" id="IPR007110">
    <property type="entry name" value="Ig-like_dom"/>
</dbReference>
<feature type="transmembrane region" description="Helical" evidence="9">
    <location>
        <begin position="164"/>
        <end position="185"/>
    </location>
</feature>
<comment type="subcellular location">
    <subcellularLocation>
        <location evidence="1">Membrane</location>
        <topology evidence="1">Single-pass type I membrane protein</topology>
    </subcellularLocation>
</comment>
<dbReference type="InterPro" id="IPR040216">
    <property type="entry name" value="CTLA4/CD28"/>
</dbReference>
<dbReference type="EMBL" id="AKHW03006231">
    <property type="protein sequence ID" value="KYO22507.1"/>
    <property type="molecule type" value="Genomic_DNA"/>
</dbReference>
<feature type="domain" description="Ig-like" evidence="11">
    <location>
        <begin position="26"/>
        <end position="129"/>
    </location>
</feature>
<dbReference type="PROSITE" id="PS50835">
    <property type="entry name" value="IG_LIKE"/>
    <property type="match status" value="1"/>
</dbReference>
<evidence type="ECO:0000256" key="5">
    <source>
        <dbReference type="ARBA" id="ARBA00023136"/>
    </source>
</evidence>
<gene>
    <name evidence="12" type="ORF">Y1Q_0003062</name>
</gene>
<dbReference type="AlphaFoldDB" id="A0A151MDA8"/>